<evidence type="ECO:0000313" key="2">
    <source>
        <dbReference type="Proteomes" id="UP000630086"/>
    </source>
</evidence>
<name>A0AAV4E3B9_LACHE</name>
<sequence length="48" mass="5615">MYEQVDGLITDRVKLAKKTIKEFQDDSSYVNRILNYITVVHMPNDLEA</sequence>
<accession>A0AAV4E3B9</accession>
<reference evidence="1" key="1">
    <citation type="submission" date="2020-07" db="EMBL/GenBank/DDBJ databases">
        <title>Draft genome sequence of Lactobacillus helveticus strain JCM 1062.</title>
        <authorList>
            <person name="Endo A."/>
            <person name="Maeno S."/>
            <person name="Kido Y."/>
        </authorList>
    </citation>
    <scope>NUCLEOTIDE SEQUENCE</scope>
    <source>
        <strain evidence="1">JCM 1062</strain>
    </source>
</reference>
<dbReference type="Proteomes" id="UP000630086">
    <property type="component" value="Unassembled WGS sequence"/>
</dbReference>
<evidence type="ECO:0000313" key="1">
    <source>
        <dbReference type="EMBL" id="GFP12661.1"/>
    </source>
</evidence>
<organism evidence="1 2">
    <name type="scientific">Lactobacillus helveticus</name>
    <name type="common">Lactobacillus suntoryeus</name>
    <dbReference type="NCBI Taxonomy" id="1587"/>
    <lineage>
        <taxon>Bacteria</taxon>
        <taxon>Bacillati</taxon>
        <taxon>Bacillota</taxon>
        <taxon>Bacilli</taxon>
        <taxon>Lactobacillales</taxon>
        <taxon>Lactobacillaceae</taxon>
        <taxon>Lactobacillus</taxon>
    </lineage>
</organism>
<evidence type="ECO:0008006" key="3">
    <source>
        <dbReference type="Google" id="ProtNLM"/>
    </source>
</evidence>
<proteinExistence type="predicted"/>
<comment type="caution">
    <text evidence="1">The sequence shown here is derived from an EMBL/GenBank/DDBJ whole genome shotgun (WGS) entry which is preliminary data.</text>
</comment>
<dbReference type="AlphaFoldDB" id="A0AAV4E3B9"/>
<protein>
    <recommendedName>
        <fullName evidence="3">Glycerophosphoryl diester phosphodiesterase</fullName>
    </recommendedName>
</protein>
<gene>
    <name evidence="1" type="ORF">LHEJCM1062_05330</name>
</gene>
<dbReference type="EMBL" id="BLYV01000110">
    <property type="protein sequence ID" value="GFP12661.1"/>
    <property type="molecule type" value="Genomic_DNA"/>
</dbReference>